<reference evidence="5 6" key="1">
    <citation type="submission" date="2024-02" db="EMBL/GenBank/DDBJ databases">
        <title>Chromosome-scale genome assembly of the rough periwinkle Littorina saxatilis.</title>
        <authorList>
            <person name="De Jode A."/>
            <person name="Faria R."/>
            <person name="Formenti G."/>
            <person name="Sims Y."/>
            <person name="Smith T.P."/>
            <person name="Tracey A."/>
            <person name="Wood J.M.D."/>
            <person name="Zagrodzka Z.B."/>
            <person name="Johannesson K."/>
            <person name="Butlin R.K."/>
            <person name="Leder E.H."/>
        </authorList>
    </citation>
    <scope>NUCLEOTIDE SEQUENCE [LARGE SCALE GENOMIC DNA]</scope>
    <source>
        <strain evidence="5">Snail1</strain>
        <tissue evidence="5">Muscle</tissue>
    </source>
</reference>
<dbReference type="Pfam" id="PF00933">
    <property type="entry name" value="Glyco_hydro_3"/>
    <property type="match status" value="1"/>
</dbReference>
<dbReference type="AlphaFoldDB" id="A0AAN9BMY7"/>
<evidence type="ECO:0000256" key="1">
    <source>
        <dbReference type="ARBA" id="ARBA00022729"/>
    </source>
</evidence>
<dbReference type="SUPFAM" id="SSF51445">
    <property type="entry name" value="(Trans)glycosidases"/>
    <property type="match status" value="1"/>
</dbReference>
<keyword evidence="6" id="KW-1185">Reference proteome</keyword>
<sequence length="768" mass="84375">MRKHRLFSLQNTLGMKMARWWNSSFFIAFFFVVLAVASSLTSDGDVNDYPFRNVSLPWDVRVEDIVKRLTLEEMQGQMANGGGRNGVGGPAPAIPRLGIKPYEWATECLRGDVGANATAFPQALGLAAAFSPELIFGVAEATGVEVRGIHNDLTKQNKYAFHAGASCFSPVINIMRDSRWGRNQETYGEDPYLTGVYARAFIQGLQGNDTRYVRASGGCKHFDVHGGPENIPVSRASFNAEVSERDWRMTHLPAFRSCVQAGTYNLMCSYNSINGIPSCTNKKLLTDIARGEWGFKGYVVSDGSAIEHIINDHHYYNNTVDTTAGCVNAGCNLELNNHGNTTFLSLVQAVKEGKLSEVVVRERVRPLFYTRMRLGEFDPPEMNPYSKLSSADANTPVHHDLAIEAAMKSFVLLKNNGILPLKKSSFGTVGFVGPFADNPKQLMGDYSARVPADQVTTPLKGLRSLAVTAQFASGCDDTHCKNYDTQSVTKAISNTNINFVFLGTGQAVEMEGNDRPDTELPGQQRQLLLDVIEKTPAGTPIVLVLFNAGPVNISFADQDSRVSAIMECFFPATATGDALRHILLNDVKGAVPAGRLPFTWPMLASQLPPMVNYSMQGRTYRYFEGEPLYPFGYGLSYTTFEYSNVEHANSITAGQSVSGSISVVNKGSLDAEEVFQVYIRWRDASLPAPKMQLGWFQRVTVGAGQHIRLSFEVEAKTMALWVDGGWQVKPGIMDIFFGGQQPNQQRTVPSNVITSSFTITGTKFLGQY</sequence>
<dbReference type="InterPro" id="IPR044993">
    <property type="entry name" value="BXL"/>
</dbReference>
<dbReference type="InterPro" id="IPR017853">
    <property type="entry name" value="GH"/>
</dbReference>
<dbReference type="GO" id="GO:0045493">
    <property type="term" value="P:xylan catabolic process"/>
    <property type="evidence" value="ECO:0007669"/>
    <property type="project" value="InterPro"/>
</dbReference>
<dbReference type="PANTHER" id="PTHR42721">
    <property type="entry name" value="SUGAR HYDROLASE-RELATED"/>
    <property type="match status" value="1"/>
</dbReference>
<dbReference type="EMBL" id="JBAMIC010000004">
    <property type="protein sequence ID" value="KAK7108562.1"/>
    <property type="molecule type" value="Genomic_DNA"/>
</dbReference>
<proteinExistence type="predicted"/>
<gene>
    <name evidence="5" type="ORF">V1264_016284</name>
</gene>
<dbReference type="InterPro" id="IPR026891">
    <property type="entry name" value="Fn3-like"/>
</dbReference>
<dbReference type="GO" id="GO:0009044">
    <property type="term" value="F:xylan 1,4-beta-xylosidase activity"/>
    <property type="evidence" value="ECO:0007669"/>
    <property type="project" value="InterPro"/>
</dbReference>
<dbReference type="InterPro" id="IPR013783">
    <property type="entry name" value="Ig-like_fold"/>
</dbReference>
<dbReference type="Gene3D" id="3.40.50.1700">
    <property type="entry name" value="Glycoside hydrolase family 3 C-terminal domain"/>
    <property type="match status" value="1"/>
</dbReference>
<dbReference type="InterPro" id="IPR036962">
    <property type="entry name" value="Glyco_hydro_3_N_sf"/>
</dbReference>
<evidence type="ECO:0000256" key="2">
    <source>
        <dbReference type="ARBA" id="ARBA00022801"/>
    </source>
</evidence>
<dbReference type="InterPro" id="IPR002772">
    <property type="entry name" value="Glyco_hydro_3_C"/>
</dbReference>
<dbReference type="Gene3D" id="3.20.20.300">
    <property type="entry name" value="Glycoside hydrolase, family 3, N-terminal domain"/>
    <property type="match status" value="1"/>
</dbReference>
<comment type="caution">
    <text evidence="5">The sequence shown here is derived from an EMBL/GenBank/DDBJ whole genome shotgun (WGS) entry which is preliminary data.</text>
</comment>
<evidence type="ECO:0000313" key="5">
    <source>
        <dbReference type="EMBL" id="KAK7108562.1"/>
    </source>
</evidence>
<organism evidence="5 6">
    <name type="scientific">Littorina saxatilis</name>
    <dbReference type="NCBI Taxonomy" id="31220"/>
    <lineage>
        <taxon>Eukaryota</taxon>
        <taxon>Metazoa</taxon>
        <taxon>Spiralia</taxon>
        <taxon>Lophotrochozoa</taxon>
        <taxon>Mollusca</taxon>
        <taxon>Gastropoda</taxon>
        <taxon>Caenogastropoda</taxon>
        <taxon>Littorinimorpha</taxon>
        <taxon>Littorinoidea</taxon>
        <taxon>Littorinidae</taxon>
        <taxon>Littorina</taxon>
    </lineage>
</organism>
<evidence type="ECO:0000256" key="3">
    <source>
        <dbReference type="ARBA" id="ARBA00023295"/>
    </source>
</evidence>
<keyword evidence="2" id="KW-0378">Hydrolase</keyword>
<dbReference type="GO" id="GO:0046556">
    <property type="term" value="F:alpha-L-arabinofuranosidase activity"/>
    <property type="evidence" value="ECO:0007669"/>
    <property type="project" value="TreeGrafter"/>
</dbReference>
<accession>A0AAN9BMY7</accession>
<dbReference type="InterPro" id="IPR001764">
    <property type="entry name" value="Glyco_hydro_3_N"/>
</dbReference>
<name>A0AAN9BMY7_9CAEN</name>
<dbReference type="Proteomes" id="UP001374579">
    <property type="component" value="Unassembled WGS sequence"/>
</dbReference>
<dbReference type="PANTHER" id="PTHR42721:SF42">
    <property type="entry name" value="FIBRONECTIN TYPE III-LIKE DOMAIN-CONTAINING PROTEIN"/>
    <property type="match status" value="1"/>
</dbReference>
<dbReference type="SMART" id="SM01217">
    <property type="entry name" value="Fn3_like"/>
    <property type="match status" value="1"/>
</dbReference>
<keyword evidence="1" id="KW-0732">Signal</keyword>
<dbReference type="GO" id="GO:0031222">
    <property type="term" value="P:arabinan catabolic process"/>
    <property type="evidence" value="ECO:0007669"/>
    <property type="project" value="TreeGrafter"/>
</dbReference>
<dbReference type="Gene3D" id="2.60.40.10">
    <property type="entry name" value="Immunoglobulins"/>
    <property type="match status" value="1"/>
</dbReference>
<evidence type="ECO:0000259" key="4">
    <source>
        <dbReference type="SMART" id="SM01217"/>
    </source>
</evidence>
<dbReference type="SUPFAM" id="SSF52279">
    <property type="entry name" value="Beta-D-glucan exohydrolase, C-terminal domain"/>
    <property type="match status" value="1"/>
</dbReference>
<dbReference type="Pfam" id="PF01915">
    <property type="entry name" value="Glyco_hydro_3_C"/>
    <property type="match status" value="1"/>
</dbReference>
<keyword evidence="3" id="KW-0326">Glycosidase</keyword>
<dbReference type="Pfam" id="PF14310">
    <property type="entry name" value="Fn3-like"/>
    <property type="match status" value="1"/>
</dbReference>
<dbReference type="InterPro" id="IPR036881">
    <property type="entry name" value="Glyco_hydro_3_C_sf"/>
</dbReference>
<protein>
    <recommendedName>
        <fullName evidence="4">Fibronectin type III-like domain-containing protein</fullName>
    </recommendedName>
</protein>
<evidence type="ECO:0000313" key="6">
    <source>
        <dbReference type="Proteomes" id="UP001374579"/>
    </source>
</evidence>
<feature type="domain" description="Fibronectin type III-like" evidence="4">
    <location>
        <begin position="673"/>
        <end position="741"/>
    </location>
</feature>
<dbReference type="PRINTS" id="PR00133">
    <property type="entry name" value="GLHYDRLASE3"/>
</dbReference>